<gene>
    <name evidence="13" type="ORF">QYM36_011792</name>
</gene>
<evidence type="ECO:0000256" key="12">
    <source>
        <dbReference type="RuleBase" id="RU000382"/>
    </source>
</evidence>
<evidence type="ECO:0000256" key="8">
    <source>
        <dbReference type="ARBA" id="ARBA00038886"/>
    </source>
</evidence>
<evidence type="ECO:0000256" key="10">
    <source>
        <dbReference type="ARBA" id="ARBA00041275"/>
    </source>
</evidence>
<dbReference type="GO" id="GO:0019752">
    <property type="term" value="P:carboxylic acid metabolic process"/>
    <property type="evidence" value="ECO:0007669"/>
    <property type="project" value="InterPro"/>
</dbReference>
<organism evidence="13 14">
    <name type="scientific">Artemia franciscana</name>
    <name type="common">Brine shrimp</name>
    <name type="synonym">Artemia sanfranciscana</name>
    <dbReference type="NCBI Taxonomy" id="6661"/>
    <lineage>
        <taxon>Eukaryota</taxon>
        <taxon>Metazoa</taxon>
        <taxon>Ecdysozoa</taxon>
        <taxon>Arthropoda</taxon>
        <taxon>Crustacea</taxon>
        <taxon>Branchiopoda</taxon>
        <taxon>Anostraca</taxon>
        <taxon>Artemiidae</taxon>
        <taxon>Artemia</taxon>
    </lineage>
</organism>
<dbReference type="SUPFAM" id="SSF53383">
    <property type="entry name" value="PLP-dependent transferases"/>
    <property type="match status" value="1"/>
</dbReference>
<evidence type="ECO:0000313" key="14">
    <source>
        <dbReference type="Proteomes" id="UP001187531"/>
    </source>
</evidence>
<accession>A0AA88HT28</accession>
<proteinExistence type="inferred from homology"/>
<reference evidence="13" key="1">
    <citation type="submission" date="2023-07" db="EMBL/GenBank/DDBJ databases">
        <title>Chromosome-level genome assembly of Artemia franciscana.</title>
        <authorList>
            <person name="Jo E."/>
        </authorList>
    </citation>
    <scope>NUCLEOTIDE SEQUENCE</scope>
    <source>
        <tissue evidence="13">Whole body</tissue>
    </source>
</reference>
<dbReference type="Gene3D" id="1.20.1340.10">
    <property type="entry name" value="dopa decarboxylase, N-terminal domain"/>
    <property type="match status" value="1"/>
</dbReference>
<comment type="cofactor">
    <cofactor evidence="1 11 12">
        <name>pyridoxal 5'-phosphate</name>
        <dbReference type="ChEBI" id="CHEBI:597326"/>
    </cofactor>
</comment>
<dbReference type="InterPro" id="IPR010977">
    <property type="entry name" value="Aromatic_deC"/>
</dbReference>
<evidence type="ECO:0000256" key="6">
    <source>
        <dbReference type="ARBA" id="ARBA00022898"/>
    </source>
</evidence>
<dbReference type="GO" id="GO:0042427">
    <property type="term" value="P:serotonin biosynthetic process"/>
    <property type="evidence" value="ECO:0007669"/>
    <property type="project" value="TreeGrafter"/>
</dbReference>
<dbReference type="InterPro" id="IPR015421">
    <property type="entry name" value="PyrdxlP-dep_Trfase_major"/>
</dbReference>
<dbReference type="EC" id="4.1.1.28" evidence="8"/>
<dbReference type="GO" id="GO:0030170">
    <property type="term" value="F:pyridoxal phosphate binding"/>
    <property type="evidence" value="ECO:0007669"/>
    <property type="project" value="InterPro"/>
</dbReference>
<feature type="modified residue" description="N6-(pyridoxal phosphate)lysine" evidence="11">
    <location>
        <position position="304"/>
    </location>
</feature>
<dbReference type="InterPro" id="IPR002129">
    <property type="entry name" value="PyrdxlP-dep_de-COase"/>
</dbReference>
<sequence length="470" mass="53885">MDSAEFRRAAHQMVEYIIEYMENIKNRQVLPSIEPGYIRTLLPGEAPENPEKWENILGDIERVIMPGVTHWHSPHFHAYYPTGNSWPSLLADMLSDAIGCIGFTWMASPACTELETLMMDWLGKLLDLPKCFLSEESEGVGGGVIQTTASEATLVCMLAAKTKTIQKYRALEPQWKESEILERLIVYGSDQAHSSVERAALLAGVKYRSLQSNREYSLEGNAVKQAIKKDRDEGLIPFFVIVTLGTTPSCAFDKLDEIGSVCEEEEIWIHVDAAYAGSAFICPEYRHHLNGINLADSFNFNPHKWLMVHFDCSALWLKNSKDLVDAFNIDPVYLRHDKQSKTLDYRHWQIPLGRRFRSLKLWFVLRIYGAEGLRKHIRKQCNLAKAFSDLVHSDDRFEIPVQSQLGLVCFRLKGDNELSKELLKRINERKKIHLVPSVLRGIYVIRFAVCSRLTEIEHVEFAWNEIRECV</sequence>
<dbReference type="InterPro" id="IPR021115">
    <property type="entry name" value="Pyridoxal-P_BS"/>
</dbReference>
<dbReference type="Pfam" id="PF00282">
    <property type="entry name" value="Pyridoxal_deC"/>
    <property type="match status" value="1"/>
</dbReference>
<evidence type="ECO:0000256" key="9">
    <source>
        <dbReference type="ARBA" id="ARBA00040968"/>
    </source>
</evidence>
<evidence type="ECO:0000256" key="7">
    <source>
        <dbReference type="ARBA" id="ARBA00023239"/>
    </source>
</evidence>
<dbReference type="GO" id="GO:0004058">
    <property type="term" value="F:aromatic-L-amino-acid decarboxylase activity"/>
    <property type="evidence" value="ECO:0007669"/>
    <property type="project" value="UniProtKB-EC"/>
</dbReference>
<dbReference type="PANTHER" id="PTHR11999:SF167">
    <property type="entry name" value="AROMATIC-L-AMINO-ACID DECARBOXYLASE"/>
    <property type="match status" value="1"/>
</dbReference>
<comment type="similarity">
    <text evidence="2 12">Belongs to the group II decarboxylase family.</text>
</comment>
<evidence type="ECO:0000256" key="3">
    <source>
        <dbReference type="ARBA" id="ARBA00011738"/>
    </source>
</evidence>
<evidence type="ECO:0000313" key="13">
    <source>
        <dbReference type="EMBL" id="KAK2713214.1"/>
    </source>
</evidence>
<protein>
    <recommendedName>
        <fullName evidence="9">Aromatic-L-amino-acid decarboxylase</fullName>
        <ecNumber evidence="8">4.1.1.28</ecNumber>
    </recommendedName>
    <alternativeName>
        <fullName evidence="10">DOPA decarboxylase</fullName>
    </alternativeName>
</protein>
<evidence type="ECO:0000256" key="1">
    <source>
        <dbReference type="ARBA" id="ARBA00001933"/>
    </source>
</evidence>
<dbReference type="PROSITE" id="PS00392">
    <property type="entry name" value="DDC_GAD_HDC_YDC"/>
    <property type="match status" value="1"/>
</dbReference>
<keyword evidence="4" id="KW-0127">Catecholamine biosynthesis</keyword>
<dbReference type="GO" id="GO:0042423">
    <property type="term" value="P:catecholamine biosynthetic process"/>
    <property type="evidence" value="ECO:0007669"/>
    <property type="project" value="UniProtKB-KW"/>
</dbReference>
<keyword evidence="6 11" id="KW-0663">Pyridoxal phosphate</keyword>
<keyword evidence="5" id="KW-0210">Decarboxylase</keyword>
<dbReference type="EMBL" id="JAVRJZ010000015">
    <property type="protein sequence ID" value="KAK2713214.1"/>
    <property type="molecule type" value="Genomic_DNA"/>
</dbReference>
<evidence type="ECO:0000256" key="11">
    <source>
        <dbReference type="PIRSR" id="PIRSR602129-50"/>
    </source>
</evidence>
<dbReference type="GO" id="GO:0005737">
    <property type="term" value="C:cytoplasm"/>
    <property type="evidence" value="ECO:0007669"/>
    <property type="project" value="TreeGrafter"/>
</dbReference>
<dbReference type="InterPro" id="IPR015424">
    <property type="entry name" value="PyrdxlP-dep_Trfase"/>
</dbReference>
<dbReference type="InterPro" id="IPR015422">
    <property type="entry name" value="PyrdxlP-dep_Trfase_small"/>
</dbReference>
<dbReference type="CDD" id="cd06450">
    <property type="entry name" value="DOPA_deC_like"/>
    <property type="match status" value="1"/>
</dbReference>
<evidence type="ECO:0000256" key="5">
    <source>
        <dbReference type="ARBA" id="ARBA00022793"/>
    </source>
</evidence>
<dbReference type="GO" id="GO:0006520">
    <property type="term" value="P:amino acid metabolic process"/>
    <property type="evidence" value="ECO:0007669"/>
    <property type="project" value="InterPro"/>
</dbReference>
<keyword evidence="14" id="KW-1185">Reference proteome</keyword>
<dbReference type="PRINTS" id="PR00800">
    <property type="entry name" value="YHDCRBOXLASE"/>
</dbReference>
<evidence type="ECO:0000256" key="2">
    <source>
        <dbReference type="ARBA" id="ARBA00009533"/>
    </source>
</evidence>
<comment type="subunit">
    <text evidence="3">Homodimer.</text>
</comment>
<dbReference type="FunFam" id="1.20.1340.10:FF:000001">
    <property type="entry name" value="Histidine decarboxylase"/>
    <property type="match status" value="1"/>
</dbReference>
<keyword evidence="7 12" id="KW-0456">Lyase</keyword>
<dbReference type="Gene3D" id="3.90.1150.10">
    <property type="entry name" value="Aspartate Aminotransferase, domain 1"/>
    <property type="match status" value="1"/>
</dbReference>
<dbReference type="AlphaFoldDB" id="A0AA88HT28"/>
<evidence type="ECO:0000256" key="4">
    <source>
        <dbReference type="ARBA" id="ARBA00022584"/>
    </source>
</evidence>
<dbReference type="Gene3D" id="3.40.640.10">
    <property type="entry name" value="Type I PLP-dependent aspartate aminotransferase-like (Major domain)"/>
    <property type="match status" value="1"/>
</dbReference>
<dbReference type="FunFam" id="3.40.640.10:FF:000025">
    <property type="entry name" value="Histidine decarboxylase"/>
    <property type="match status" value="1"/>
</dbReference>
<dbReference type="PANTHER" id="PTHR11999">
    <property type="entry name" value="GROUP II PYRIDOXAL-5-PHOSPHATE DECARBOXYLASE"/>
    <property type="match status" value="1"/>
</dbReference>
<comment type="caution">
    <text evidence="13">The sequence shown here is derived from an EMBL/GenBank/DDBJ whole genome shotgun (WGS) entry which is preliminary data.</text>
</comment>
<dbReference type="Proteomes" id="UP001187531">
    <property type="component" value="Unassembled WGS sequence"/>
</dbReference>
<name>A0AA88HT28_ARTSF</name>